<dbReference type="CDD" id="cd00267">
    <property type="entry name" value="ABC_ATPase"/>
    <property type="match status" value="1"/>
</dbReference>
<keyword evidence="3" id="KW-1185">Reference proteome</keyword>
<dbReference type="Pfam" id="PF20469">
    <property type="entry name" value="OLD-like_TOPRIM"/>
    <property type="match status" value="1"/>
</dbReference>
<dbReference type="STRING" id="341036.SAMN05660649_04421"/>
<dbReference type="InterPro" id="IPR034139">
    <property type="entry name" value="TOPRIM_OLD"/>
</dbReference>
<sequence length="634" mass="72396">MDQIELMLPDGSSYKIENKPGLTYIIGPNGTGKSFALKKFAQENTDRALYILPSRDDMRRNLNPVVRREEDDFLREWLIYDHICQYWNRAVKQPGLLALAFSFLERLGVPQRVSVSSEDGAVKFCMTDNKGCQLQPYEAPGLLNLPVLGIAVYDPDRKLVIIDEPEQSLHPQAQHIFVQVLREVARLQGKHFILITHSPSMVDLRDAEDLARVVFFRRPKNYMHARKVFQISAEDAQQYAELIPGLTTYKREVFFADKVILVEGQHDRDVLMALIDAGGFSVSLARTSVLPLGGVGYMAKYSAFFKEIGVKPFVICDRDVVYPSSSIRWYSGRMEGETFDWRGWVNLSYARAYALGRETEPPQDLPSLRPAEFDLLEQLVSELRRKTKRAMNYVEKNRVLLTVIGSLSDLLAEISKKVENLDYREYRAFHFLMTVVLNHQDWMGSPAEDVFSEMLIAYNKMEAQADKLDILILKRGRLEDIYVHSGRLEFSKTEKSLREAADIRSLYSGRQEQIDLDYCDLIRPLSSKRFLIRMNNGIPHEAAAVLSGKIHEIYDFLFGDGQLIDRINILENSGKLEEISSGARVVECLPQDSPTRVTLEIPLLKGYLGVDGRITMSAHTRPEVFNLLYRGPAR</sequence>
<dbReference type="InterPro" id="IPR027417">
    <property type="entry name" value="P-loop_NTPase"/>
</dbReference>
<evidence type="ECO:0000259" key="1">
    <source>
        <dbReference type="SMART" id="SM00382"/>
    </source>
</evidence>
<dbReference type="Gene3D" id="3.40.50.300">
    <property type="entry name" value="P-loop containing nucleotide triphosphate hydrolases"/>
    <property type="match status" value="1"/>
</dbReference>
<name>A0A1I2YHD9_9FIRM</name>
<gene>
    <name evidence="2" type="ORF">SAMN05660649_04421</name>
</gene>
<evidence type="ECO:0000313" key="3">
    <source>
        <dbReference type="Proteomes" id="UP000199337"/>
    </source>
</evidence>
<dbReference type="EMBL" id="FOOX01000021">
    <property type="protein sequence ID" value="SFH25028.1"/>
    <property type="molecule type" value="Genomic_DNA"/>
</dbReference>
<protein>
    <submittedName>
        <fullName evidence="2">AAA domain-containing protein, putative AbiEii toxin, Type IV TA system</fullName>
    </submittedName>
</protein>
<dbReference type="Proteomes" id="UP000199337">
    <property type="component" value="Unassembled WGS sequence"/>
</dbReference>
<dbReference type="SUPFAM" id="SSF52540">
    <property type="entry name" value="P-loop containing nucleoside triphosphate hydrolases"/>
    <property type="match status" value="1"/>
</dbReference>
<dbReference type="InterPro" id="IPR003593">
    <property type="entry name" value="AAA+_ATPase"/>
</dbReference>
<dbReference type="CDD" id="cd01026">
    <property type="entry name" value="TOPRIM_OLD"/>
    <property type="match status" value="1"/>
</dbReference>
<evidence type="ECO:0000313" key="2">
    <source>
        <dbReference type="EMBL" id="SFH25028.1"/>
    </source>
</evidence>
<accession>A0A1I2YHD9</accession>
<dbReference type="SMART" id="SM00382">
    <property type="entry name" value="AAA"/>
    <property type="match status" value="1"/>
</dbReference>
<feature type="domain" description="AAA+ ATPase" evidence="1">
    <location>
        <begin position="19"/>
        <end position="220"/>
    </location>
</feature>
<dbReference type="AlphaFoldDB" id="A0A1I2YHD9"/>
<dbReference type="InterPro" id="IPR051396">
    <property type="entry name" value="Bact_Antivir_Def_Nuclease"/>
</dbReference>
<dbReference type="PANTHER" id="PTHR43581">
    <property type="entry name" value="ATP/GTP PHOSPHATASE"/>
    <property type="match status" value="1"/>
</dbReference>
<dbReference type="PANTHER" id="PTHR43581:SF4">
    <property type="entry name" value="ATP_GTP PHOSPHATASE"/>
    <property type="match status" value="1"/>
</dbReference>
<dbReference type="GO" id="GO:0005524">
    <property type="term" value="F:ATP binding"/>
    <property type="evidence" value="ECO:0007669"/>
    <property type="project" value="InterPro"/>
</dbReference>
<dbReference type="OrthoDB" id="308933at2"/>
<organism evidence="2 3">
    <name type="scientific">Desulfotruncus arcticus DSM 17038</name>
    <dbReference type="NCBI Taxonomy" id="1121424"/>
    <lineage>
        <taxon>Bacteria</taxon>
        <taxon>Bacillati</taxon>
        <taxon>Bacillota</taxon>
        <taxon>Clostridia</taxon>
        <taxon>Eubacteriales</taxon>
        <taxon>Desulfallaceae</taxon>
        <taxon>Desulfotruncus</taxon>
    </lineage>
</organism>
<dbReference type="InterPro" id="IPR003959">
    <property type="entry name" value="ATPase_AAA_core"/>
</dbReference>
<dbReference type="Pfam" id="PF13304">
    <property type="entry name" value="AAA_21"/>
    <property type="match status" value="1"/>
</dbReference>
<proteinExistence type="predicted"/>
<reference evidence="3" key="1">
    <citation type="submission" date="2016-10" db="EMBL/GenBank/DDBJ databases">
        <authorList>
            <person name="Varghese N."/>
            <person name="Submissions S."/>
        </authorList>
    </citation>
    <scope>NUCLEOTIDE SEQUENCE [LARGE SCALE GENOMIC DNA]</scope>
    <source>
        <strain evidence="3">DSM 17038</strain>
    </source>
</reference>
<dbReference type="GO" id="GO:0016887">
    <property type="term" value="F:ATP hydrolysis activity"/>
    <property type="evidence" value="ECO:0007669"/>
    <property type="project" value="InterPro"/>
</dbReference>